<dbReference type="InterPro" id="IPR056773">
    <property type="entry name" value="WHD_ORC2"/>
</dbReference>
<feature type="domain" description="Origin recognition complex subunit 2 winged-helix" evidence="9">
    <location>
        <begin position="430"/>
        <end position="489"/>
    </location>
</feature>
<feature type="region of interest" description="Disordered" evidence="7">
    <location>
        <begin position="114"/>
        <end position="146"/>
    </location>
</feature>
<name>A0ABD1FFS3_HYPHA</name>
<feature type="compositionally biased region" description="Acidic residues" evidence="7">
    <location>
        <begin position="116"/>
        <end position="142"/>
    </location>
</feature>
<dbReference type="GO" id="GO:0005664">
    <property type="term" value="C:nuclear origin of replication recognition complex"/>
    <property type="evidence" value="ECO:0007669"/>
    <property type="project" value="UniProtKB-UniRule"/>
</dbReference>
<comment type="subunit">
    <text evidence="6">Component of the origin recognition complex (ORC).</text>
</comment>
<dbReference type="PANTHER" id="PTHR14052">
    <property type="entry name" value="ORIGIN RECOGNITION COMPLEX SUBUNIT 2"/>
    <property type="match status" value="1"/>
</dbReference>
<dbReference type="Pfam" id="PF04084">
    <property type="entry name" value="RecA-like_ORC2"/>
    <property type="match status" value="1"/>
</dbReference>
<dbReference type="GO" id="GO:0003688">
    <property type="term" value="F:DNA replication origin binding"/>
    <property type="evidence" value="ECO:0007669"/>
    <property type="project" value="UniProtKB-UniRule"/>
</dbReference>
<comment type="similarity">
    <text evidence="2 6">Belongs to the ORC2 family.</text>
</comment>
<dbReference type="InterPro" id="IPR007220">
    <property type="entry name" value="ORC2"/>
</dbReference>
<evidence type="ECO:0000313" key="10">
    <source>
        <dbReference type="EMBL" id="KAL1517209.1"/>
    </source>
</evidence>
<evidence type="ECO:0000256" key="7">
    <source>
        <dbReference type="SAM" id="MobiDB-lite"/>
    </source>
</evidence>
<proteinExistence type="inferred from homology"/>
<comment type="subcellular location">
    <subcellularLocation>
        <location evidence="1 6">Nucleus</location>
    </subcellularLocation>
</comment>
<evidence type="ECO:0000256" key="1">
    <source>
        <dbReference type="ARBA" id="ARBA00004123"/>
    </source>
</evidence>
<comment type="caution">
    <text evidence="10">The sequence shown here is derived from an EMBL/GenBank/DDBJ whole genome shotgun (WGS) entry which is preliminary data.</text>
</comment>
<comment type="function">
    <text evidence="6">Component of the origin recognition complex (ORC) that binds origins of replication. DNA-binding is ATP-dependent. ORC is required to assemble the pre-replication complex necessary to initiate DNA replication.</text>
</comment>
<evidence type="ECO:0000313" key="11">
    <source>
        <dbReference type="Proteomes" id="UP001566132"/>
    </source>
</evidence>
<evidence type="ECO:0000256" key="4">
    <source>
        <dbReference type="ARBA" id="ARBA00022705"/>
    </source>
</evidence>
<keyword evidence="5 6" id="KW-0539">Nucleus</keyword>
<dbReference type="GO" id="GO:0006260">
    <property type="term" value="P:DNA replication"/>
    <property type="evidence" value="ECO:0007669"/>
    <property type="project" value="UniProtKB-UniRule"/>
</dbReference>
<evidence type="ECO:0000256" key="2">
    <source>
        <dbReference type="ARBA" id="ARBA00007421"/>
    </source>
</evidence>
<dbReference type="InterPro" id="IPR056772">
    <property type="entry name" value="RecA-like_ORC2"/>
</dbReference>
<reference evidence="10 11" key="1">
    <citation type="submission" date="2024-05" db="EMBL/GenBank/DDBJ databases">
        <title>Genetic variation in Jamaican populations of the coffee berry borer (Hypothenemus hampei).</title>
        <authorList>
            <person name="Errbii M."/>
            <person name="Myrie A."/>
        </authorList>
    </citation>
    <scope>NUCLEOTIDE SEQUENCE [LARGE SCALE GENOMIC DNA]</scope>
    <source>
        <strain evidence="10">JA-Hopewell-2020-01-JO</strain>
        <tissue evidence="10">Whole body</tissue>
    </source>
</reference>
<keyword evidence="11" id="KW-1185">Reference proteome</keyword>
<dbReference type="Proteomes" id="UP001566132">
    <property type="component" value="Unassembled WGS sequence"/>
</dbReference>
<gene>
    <name evidence="10" type="ORF">ABEB36_001003</name>
</gene>
<dbReference type="PANTHER" id="PTHR14052:SF0">
    <property type="entry name" value="ORIGIN RECOGNITION COMPLEX SUBUNIT 2"/>
    <property type="match status" value="1"/>
</dbReference>
<protein>
    <recommendedName>
        <fullName evidence="3 6">Origin recognition complex subunit 2</fullName>
    </recommendedName>
</protein>
<dbReference type="Pfam" id="PF24882">
    <property type="entry name" value="WHD_ORC2"/>
    <property type="match status" value="1"/>
</dbReference>
<keyword evidence="4 6" id="KW-0235">DNA replication</keyword>
<evidence type="ECO:0000259" key="9">
    <source>
        <dbReference type="Pfam" id="PF24882"/>
    </source>
</evidence>
<organism evidence="10 11">
    <name type="scientific">Hypothenemus hampei</name>
    <name type="common">Coffee berry borer</name>
    <dbReference type="NCBI Taxonomy" id="57062"/>
    <lineage>
        <taxon>Eukaryota</taxon>
        <taxon>Metazoa</taxon>
        <taxon>Ecdysozoa</taxon>
        <taxon>Arthropoda</taxon>
        <taxon>Hexapoda</taxon>
        <taxon>Insecta</taxon>
        <taxon>Pterygota</taxon>
        <taxon>Neoptera</taxon>
        <taxon>Endopterygota</taxon>
        <taxon>Coleoptera</taxon>
        <taxon>Polyphaga</taxon>
        <taxon>Cucujiformia</taxon>
        <taxon>Curculionidae</taxon>
        <taxon>Scolytinae</taxon>
        <taxon>Hypothenemus</taxon>
    </lineage>
</organism>
<accession>A0ABD1FFS3</accession>
<evidence type="ECO:0000259" key="8">
    <source>
        <dbReference type="Pfam" id="PF04084"/>
    </source>
</evidence>
<sequence length="501" mass="57200">MADSSTNSKPIRRTSRIPKPSLKAAESLYAANLQNSGFVAPVYTSSSDEEFMLYDSCESPEKPRHLHETDMVKGDKIFTFQRRKQKEGLAAKILEAQKTPFAVRNKMKSKIKEAFEDSGSEYEASEDDEDTSSETVSEEDEEVNVKNKIGQVTRNRRSVKPSGKYAIDSEEYFANSSGKIKTSNNTLDKLQTPRLAQYELKKLLTKRHSNQHASIIDKLSRDVEIQFNKWLYVLNQNFSILLYGLGSKENIISQFHEKYLQDELVVVVNGFFPSLSIKSILDNIIEDLLELKENSSNTTQAVELIIQDLKKTDTEFYLLINNIEAIKSAKAQSILADLAAVPNIHLVASIDHINAPLIWDHGKLSKFNFTWWDVTNYMTYQHETEYEMSSMTQHSSVLALSSLRNVFLSLTQNSKTIYLKVAKYQIEHSGQYYQGMAFKDLYMACRENFIVSSDLALRAQLSEFIDHKMIKTKRSMDDGTEYLIIPLANTLLQQFIEENSS</sequence>
<dbReference type="AlphaFoldDB" id="A0ABD1FFS3"/>
<feature type="domain" description="Origin recognition complex subunit 2 RecA-like" evidence="8">
    <location>
        <begin position="217"/>
        <end position="374"/>
    </location>
</feature>
<dbReference type="EMBL" id="JBDJPC010000001">
    <property type="protein sequence ID" value="KAL1517209.1"/>
    <property type="molecule type" value="Genomic_DNA"/>
</dbReference>
<evidence type="ECO:0000256" key="6">
    <source>
        <dbReference type="RuleBase" id="RU368084"/>
    </source>
</evidence>
<evidence type="ECO:0000256" key="5">
    <source>
        <dbReference type="ARBA" id="ARBA00023242"/>
    </source>
</evidence>
<evidence type="ECO:0000256" key="3">
    <source>
        <dbReference type="ARBA" id="ARBA00019080"/>
    </source>
</evidence>